<keyword evidence="3 5" id="KW-1133">Transmembrane helix</keyword>
<feature type="transmembrane region" description="Helical" evidence="5">
    <location>
        <begin position="330"/>
        <end position="349"/>
    </location>
</feature>
<feature type="transmembrane region" description="Helical" evidence="5">
    <location>
        <begin position="361"/>
        <end position="382"/>
    </location>
</feature>
<feature type="transmembrane region" description="Helical" evidence="5">
    <location>
        <begin position="183"/>
        <end position="205"/>
    </location>
</feature>
<dbReference type="Proteomes" id="UP000190044">
    <property type="component" value="Unassembled WGS sequence"/>
</dbReference>
<evidence type="ECO:0000256" key="4">
    <source>
        <dbReference type="ARBA" id="ARBA00023136"/>
    </source>
</evidence>
<feature type="transmembrane region" description="Helical" evidence="5">
    <location>
        <begin position="97"/>
        <end position="114"/>
    </location>
</feature>
<evidence type="ECO:0000259" key="6">
    <source>
        <dbReference type="PROSITE" id="PS50850"/>
    </source>
</evidence>
<dbReference type="AlphaFoldDB" id="A0A1T5DX16"/>
<feature type="transmembrane region" description="Helical" evidence="5">
    <location>
        <begin position="66"/>
        <end position="85"/>
    </location>
</feature>
<dbReference type="GO" id="GO:0005886">
    <property type="term" value="C:plasma membrane"/>
    <property type="evidence" value="ECO:0007669"/>
    <property type="project" value="TreeGrafter"/>
</dbReference>
<reference evidence="8" key="1">
    <citation type="submission" date="2017-02" db="EMBL/GenBank/DDBJ databases">
        <authorList>
            <person name="Varghese N."/>
            <person name="Submissions S."/>
        </authorList>
    </citation>
    <scope>NUCLEOTIDE SEQUENCE [LARGE SCALE GENOMIC DNA]</scope>
    <source>
        <strain evidence="8">R11H</strain>
    </source>
</reference>
<feature type="transmembrane region" description="Helical" evidence="5">
    <location>
        <begin position="126"/>
        <end position="146"/>
    </location>
</feature>
<dbReference type="PANTHER" id="PTHR23508">
    <property type="entry name" value="CARBOXYLIC ACID TRANSPORTER PROTEIN HOMOLOG"/>
    <property type="match status" value="1"/>
</dbReference>
<feature type="transmembrane region" description="Helical" evidence="5">
    <location>
        <begin position="424"/>
        <end position="443"/>
    </location>
</feature>
<feature type="transmembrane region" description="Helical" evidence="5">
    <location>
        <begin position="264"/>
        <end position="282"/>
    </location>
</feature>
<feature type="transmembrane region" description="Helical" evidence="5">
    <location>
        <begin position="27"/>
        <end position="46"/>
    </location>
</feature>
<evidence type="ECO:0000256" key="2">
    <source>
        <dbReference type="ARBA" id="ARBA00022692"/>
    </source>
</evidence>
<dbReference type="InterPro" id="IPR036259">
    <property type="entry name" value="MFS_trans_sf"/>
</dbReference>
<feature type="domain" description="Major facilitator superfamily (MFS) profile" evidence="6">
    <location>
        <begin position="31"/>
        <end position="447"/>
    </location>
</feature>
<feature type="transmembrane region" description="Helical" evidence="5">
    <location>
        <begin position="153"/>
        <end position="177"/>
    </location>
</feature>
<feature type="transmembrane region" description="Helical" evidence="5">
    <location>
        <begin position="302"/>
        <end position="323"/>
    </location>
</feature>
<dbReference type="Pfam" id="PF07690">
    <property type="entry name" value="MFS_1"/>
    <property type="match status" value="1"/>
</dbReference>
<evidence type="ECO:0000256" key="5">
    <source>
        <dbReference type="SAM" id="Phobius"/>
    </source>
</evidence>
<accession>A0A1T5DX16</accession>
<gene>
    <name evidence="7" type="ORF">SAMN06295937_101715</name>
</gene>
<dbReference type="PANTHER" id="PTHR23508:SF10">
    <property type="entry name" value="CARBOXYLIC ACID TRANSPORTER PROTEIN HOMOLOG"/>
    <property type="match status" value="1"/>
</dbReference>
<feature type="transmembrane region" description="Helical" evidence="5">
    <location>
        <begin position="394"/>
        <end position="418"/>
    </location>
</feature>
<evidence type="ECO:0000256" key="1">
    <source>
        <dbReference type="ARBA" id="ARBA00004141"/>
    </source>
</evidence>
<proteinExistence type="predicted"/>
<comment type="subcellular location">
    <subcellularLocation>
        <location evidence="1">Membrane</location>
        <topology evidence="1">Multi-pass membrane protein</topology>
    </subcellularLocation>
</comment>
<evidence type="ECO:0000256" key="3">
    <source>
        <dbReference type="ARBA" id="ARBA00022989"/>
    </source>
</evidence>
<dbReference type="SUPFAM" id="SSF103473">
    <property type="entry name" value="MFS general substrate transporter"/>
    <property type="match status" value="1"/>
</dbReference>
<dbReference type="PROSITE" id="PS50850">
    <property type="entry name" value="MFS"/>
    <property type="match status" value="1"/>
</dbReference>
<dbReference type="GO" id="GO:0046943">
    <property type="term" value="F:carboxylic acid transmembrane transporter activity"/>
    <property type="evidence" value="ECO:0007669"/>
    <property type="project" value="TreeGrafter"/>
</dbReference>
<keyword evidence="4 5" id="KW-0472">Membrane</keyword>
<evidence type="ECO:0000313" key="8">
    <source>
        <dbReference type="Proteomes" id="UP000190044"/>
    </source>
</evidence>
<protein>
    <submittedName>
        <fullName evidence="7">MFS transporter, AAHS family, 4-hydroxybenzoate transporter</fullName>
    </submittedName>
</protein>
<dbReference type="RefSeq" id="WP_176141617.1">
    <property type="nucleotide sequence ID" value="NZ_FUYP01000017.1"/>
</dbReference>
<keyword evidence="2 5" id="KW-0812">Transmembrane</keyword>
<sequence>MTAESEPTGGETIDVSRLIDGQPVGRYQLLILLLVGLAIIMDGLENRLLPLAIPPLLKEWATTREAFALTTSVGLAGMVLGTTLGGMMGDRWGRRRTIVGSVLIFGAVTALHALASDVPVLTVMRFLAGLGLGGLMPSAASMFAELSPGRSRTLAVTIGMVCVPVGGVLSGLLGAAVLPTMGWRALFVIGGFIALAIGTILFLILPESPRYLARSSRDEDQQALRLILSRMGLQPGPGRIVDASEVSAARTAAFSELFAQRFRLDTLGLWGAFFFALMVLYMESQWMPTILTDRGYGIEIASIASSCLAFGGMFASVFGVYALSRLGSRVALMGMASGAVILTLGLTQLPMNPASSPLPLLILLTLVGFLVGGTQIMIYPVATHVYPTSLRSTGIGWAVGMGRIGSVISPFVATSALAAGGYRLFFIAMAFGMVCVVLSLWTIRRHVPVRGTPNAS</sequence>
<dbReference type="InterPro" id="IPR020846">
    <property type="entry name" value="MFS_dom"/>
</dbReference>
<dbReference type="Gene3D" id="1.20.1250.20">
    <property type="entry name" value="MFS general substrate transporter like domains"/>
    <property type="match status" value="1"/>
</dbReference>
<organism evidence="7 8">
    <name type="scientific">Sphingopyxis flava</name>
    <dbReference type="NCBI Taxonomy" id="1507287"/>
    <lineage>
        <taxon>Bacteria</taxon>
        <taxon>Pseudomonadati</taxon>
        <taxon>Pseudomonadota</taxon>
        <taxon>Alphaproteobacteria</taxon>
        <taxon>Sphingomonadales</taxon>
        <taxon>Sphingomonadaceae</taxon>
        <taxon>Sphingopyxis</taxon>
    </lineage>
</organism>
<name>A0A1T5DX16_9SPHN</name>
<evidence type="ECO:0000313" key="7">
    <source>
        <dbReference type="EMBL" id="SKB76187.1"/>
    </source>
</evidence>
<dbReference type="InterPro" id="IPR011701">
    <property type="entry name" value="MFS"/>
</dbReference>
<keyword evidence="8" id="KW-1185">Reference proteome</keyword>
<dbReference type="EMBL" id="FUYP01000017">
    <property type="protein sequence ID" value="SKB76187.1"/>
    <property type="molecule type" value="Genomic_DNA"/>
</dbReference>